<dbReference type="AlphaFoldDB" id="A0A379MST2"/>
<keyword evidence="2" id="KW-1185">Reference proteome</keyword>
<protein>
    <submittedName>
        <fullName evidence="1">Uncharacterized protein</fullName>
    </submittedName>
</protein>
<organism evidence="1 2">
    <name type="scientific">Rikenella microfusus</name>
    <dbReference type="NCBI Taxonomy" id="28139"/>
    <lineage>
        <taxon>Bacteria</taxon>
        <taxon>Pseudomonadati</taxon>
        <taxon>Bacteroidota</taxon>
        <taxon>Bacteroidia</taxon>
        <taxon>Bacteroidales</taxon>
        <taxon>Rikenellaceae</taxon>
        <taxon>Rikenella</taxon>
    </lineage>
</organism>
<evidence type="ECO:0000313" key="1">
    <source>
        <dbReference type="EMBL" id="SUE33672.1"/>
    </source>
</evidence>
<gene>
    <name evidence="1" type="ORF">NCTC11190_00882</name>
</gene>
<dbReference type="EMBL" id="UGVL01000001">
    <property type="protein sequence ID" value="SUE33672.1"/>
    <property type="molecule type" value="Genomic_DNA"/>
</dbReference>
<proteinExistence type="predicted"/>
<dbReference type="OrthoDB" id="798290at2"/>
<reference evidence="1 2" key="1">
    <citation type="submission" date="2018-06" db="EMBL/GenBank/DDBJ databases">
        <authorList>
            <consortium name="Pathogen Informatics"/>
            <person name="Doyle S."/>
        </authorList>
    </citation>
    <scope>NUCLEOTIDE SEQUENCE [LARGE SCALE GENOMIC DNA]</scope>
    <source>
        <strain evidence="1 2">NCTC11190</strain>
    </source>
</reference>
<sequence length="142" mass="15600">MRKVIINQREYAYGDISVYAFGQNIGGLRGIDYKLSKAKDYVRGAGRNPRGIQHGERSAEGTLTILQSELDAMNRTARAKGYDDLLDVDFDIVVSYVTAGGVVTTDKIHTASIKELPKGMKTGDLFSEHALPFIALGIEYDV</sequence>
<accession>A0A379MST2</accession>
<dbReference type="RefSeq" id="WP_027290362.1">
    <property type="nucleotide sequence ID" value="NZ_UGVL01000001.1"/>
</dbReference>
<evidence type="ECO:0000313" key="2">
    <source>
        <dbReference type="Proteomes" id="UP000255233"/>
    </source>
</evidence>
<dbReference type="STRING" id="880526.GCA_000427365_00565"/>
<dbReference type="Proteomes" id="UP000255233">
    <property type="component" value="Unassembled WGS sequence"/>
</dbReference>
<name>A0A379MST2_9BACT</name>